<keyword evidence="4" id="KW-0949">S-adenosyl-L-methionine</keyword>
<dbReference type="Gene3D" id="3.30.950.10">
    <property type="entry name" value="Methyltransferase, Cobalt-precorrin-4 Transmethylase, Domain 2"/>
    <property type="match status" value="1"/>
</dbReference>
<dbReference type="Proteomes" id="UP000053989">
    <property type="component" value="Unassembled WGS sequence"/>
</dbReference>
<reference evidence="11" key="2">
    <citation type="submission" date="2015-01" db="EMBL/GenBank/DDBJ databases">
        <title>Evolutionary Origins and Diversification of the Mycorrhizal Mutualists.</title>
        <authorList>
            <consortium name="DOE Joint Genome Institute"/>
            <consortium name="Mycorrhizal Genomics Consortium"/>
            <person name="Kohler A."/>
            <person name="Kuo A."/>
            <person name="Nagy L.G."/>
            <person name="Floudas D."/>
            <person name="Copeland A."/>
            <person name="Barry K.W."/>
            <person name="Cichocki N."/>
            <person name="Veneault-Fourrey C."/>
            <person name="LaButti K."/>
            <person name="Lindquist E.A."/>
            <person name="Lipzen A."/>
            <person name="Lundell T."/>
            <person name="Morin E."/>
            <person name="Murat C."/>
            <person name="Riley R."/>
            <person name="Ohm R."/>
            <person name="Sun H."/>
            <person name="Tunlid A."/>
            <person name="Henrissat B."/>
            <person name="Grigoriev I.V."/>
            <person name="Hibbett D.S."/>
            <person name="Martin F."/>
        </authorList>
    </citation>
    <scope>NUCLEOTIDE SEQUENCE [LARGE SCALE GENOMIC DNA]</scope>
    <source>
        <strain evidence="11">Foug A</strain>
    </source>
</reference>
<organism evidence="10 11">
    <name type="scientific">Scleroderma citrinum Foug A</name>
    <dbReference type="NCBI Taxonomy" id="1036808"/>
    <lineage>
        <taxon>Eukaryota</taxon>
        <taxon>Fungi</taxon>
        <taxon>Dikarya</taxon>
        <taxon>Basidiomycota</taxon>
        <taxon>Agaricomycotina</taxon>
        <taxon>Agaricomycetes</taxon>
        <taxon>Agaricomycetidae</taxon>
        <taxon>Boletales</taxon>
        <taxon>Sclerodermatineae</taxon>
        <taxon>Sclerodermataceae</taxon>
        <taxon>Scleroderma</taxon>
    </lineage>
</organism>
<keyword evidence="2 6" id="KW-0489">Methyltransferase</keyword>
<dbReference type="SUPFAM" id="SSF75615">
    <property type="entry name" value="Siroheme synthase middle domains-like"/>
    <property type="match status" value="1"/>
</dbReference>
<feature type="compositionally biased region" description="Basic and acidic residues" evidence="7">
    <location>
        <begin position="558"/>
        <end position="568"/>
    </location>
</feature>
<dbReference type="InterPro" id="IPR000878">
    <property type="entry name" value="4pyrrol_Mease"/>
</dbReference>
<keyword evidence="11" id="KW-1185">Reference proteome</keyword>
<dbReference type="AlphaFoldDB" id="A0A0C3DNU9"/>
<dbReference type="PANTHER" id="PTHR45790:SF6">
    <property type="entry name" value="UROPORPHYRINOGEN-III C-METHYLTRANSFERASE"/>
    <property type="match status" value="1"/>
</dbReference>
<evidence type="ECO:0000256" key="3">
    <source>
        <dbReference type="ARBA" id="ARBA00022679"/>
    </source>
</evidence>
<dbReference type="PANTHER" id="PTHR45790">
    <property type="entry name" value="SIROHEME SYNTHASE-RELATED"/>
    <property type="match status" value="1"/>
</dbReference>
<dbReference type="PROSITE" id="PS00840">
    <property type="entry name" value="SUMT_2"/>
    <property type="match status" value="1"/>
</dbReference>
<dbReference type="InterPro" id="IPR036291">
    <property type="entry name" value="NAD(P)-bd_dom_sf"/>
</dbReference>
<evidence type="ECO:0008006" key="12">
    <source>
        <dbReference type="Google" id="ProtNLM"/>
    </source>
</evidence>
<dbReference type="EMBL" id="KN822043">
    <property type="protein sequence ID" value="KIM62325.1"/>
    <property type="molecule type" value="Genomic_DNA"/>
</dbReference>
<dbReference type="Gene3D" id="3.40.50.720">
    <property type="entry name" value="NAD(P)-binding Rossmann-like Domain"/>
    <property type="match status" value="1"/>
</dbReference>
<dbReference type="InterPro" id="IPR006366">
    <property type="entry name" value="CobA/CysG_C"/>
</dbReference>
<evidence type="ECO:0000256" key="6">
    <source>
        <dbReference type="RuleBase" id="RU003960"/>
    </source>
</evidence>
<accession>A0A0C3DNU9</accession>
<protein>
    <recommendedName>
        <fullName evidence="12">Tetrapyrrole methylase domain-containing protein</fullName>
    </recommendedName>
</protein>
<sequence>MDPFPSPTSGAPLLLSFRMQRKTVLIIGGDALAASRAYASLEADADVVVLVHGGLQALCEELKWRMEQGQLTVLDWTELSSKTFTDEHIAPATEIHTKFDVERDIAALDAYLADTHSISLVCVTGTLSTLPSTPLSISPRNFAPHIARICRARRIPVNITDMPVLCDFFFAATHRFVDQATGKKSSMQLAVTANGEGCRLAGRIRRDAVAALPCEVGGAVVRVGQLRRLAREQEKETGDGSGVCWDTDVEIDAEDNSVNSPNRPVPMRRADSTESAIEALRRRMQWVAQVSEYWPIPRLATLSESDMRDLLSGNTGLPPLGHSTQGKASRTLSVPPLETERRSQHGLQLSPPISSTAKKGRILLVGSGPGHPSMLTLATHTALTKYADLVLSDKLVPSAVLQLIPERVELRIARKFPGNADGAQTEMMEAAVEAARRGLTVVRLKQGDPSVYGRAGEEVLYFRSHGFEPLVVPGVSSAIAAPTFAGIPVTQRGVSETFVVCTGVGRQGKEVRLPGYERSRTLLILMGVARLGEVVGALLGYPPLSHGSSSEGGAGAKEASRSDGRRDGSPYPPNVPIAIIERGSMPDQRVLVSTLADICVALESLGAQRPPGMIVVGWSVLALHGLGDLCVLDEGEGGDENRIRQWLCGHRWRVLEGIAEGWTEL</sequence>
<evidence type="ECO:0000256" key="2">
    <source>
        <dbReference type="ARBA" id="ARBA00022603"/>
    </source>
</evidence>
<gene>
    <name evidence="10" type="ORF">SCLCIDRAFT_1215189</name>
</gene>
<dbReference type="STRING" id="1036808.A0A0C3DNU9"/>
<dbReference type="Pfam" id="PF13241">
    <property type="entry name" value="NAD_binding_7"/>
    <property type="match status" value="1"/>
</dbReference>
<dbReference type="FunCoup" id="A0A0C3DNU9">
    <property type="interactions" value="103"/>
</dbReference>
<evidence type="ECO:0000256" key="1">
    <source>
        <dbReference type="ARBA" id="ARBA00022481"/>
    </source>
</evidence>
<dbReference type="Pfam" id="PF00590">
    <property type="entry name" value="TP_methylase"/>
    <property type="match status" value="1"/>
</dbReference>
<feature type="compositionally biased region" description="Polar residues" evidence="7">
    <location>
        <begin position="322"/>
        <end position="332"/>
    </location>
</feature>
<dbReference type="HOGENOM" id="CLU_011276_11_1_1"/>
<dbReference type="InterPro" id="IPR014776">
    <property type="entry name" value="4pyrrole_Mease_sub2"/>
</dbReference>
<evidence type="ECO:0000259" key="8">
    <source>
        <dbReference type="Pfam" id="PF00590"/>
    </source>
</evidence>
<dbReference type="InParanoid" id="A0A0C3DNU9"/>
<keyword evidence="1" id="KW-0488">Methylation</keyword>
<dbReference type="OrthoDB" id="508204at2759"/>
<dbReference type="InterPro" id="IPR050161">
    <property type="entry name" value="Siro_Cobalamin_biosynth"/>
</dbReference>
<reference evidence="10 11" key="1">
    <citation type="submission" date="2014-04" db="EMBL/GenBank/DDBJ databases">
        <authorList>
            <consortium name="DOE Joint Genome Institute"/>
            <person name="Kuo A."/>
            <person name="Kohler A."/>
            <person name="Nagy L.G."/>
            <person name="Floudas D."/>
            <person name="Copeland A."/>
            <person name="Barry K.W."/>
            <person name="Cichocki N."/>
            <person name="Veneault-Fourrey C."/>
            <person name="LaButti K."/>
            <person name="Lindquist E.A."/>
            <person name="Lipzen A."/>
            <person name="Lundell T."/>
            <person name="Morin E."/>
            <person name="Murat C."/>
            <person name="Sun H."/>
            <person name="Tunlid A."/>
            <person name="Henrissat B."/>
            <person name="Grigoriev I.V."/>
            <person name="Hibbett D.S."/>
            <person name="Martin F."/>
            <person name="Nordberg H.P."/>
            <person name="Cantor M.N."/>
            <person name="Hua S.X."/>
        </authorList>
    </citation>
    <scope>NUCLEOTIDE SEQUENCE [LARGE SCALE GENOMIC DNA]</scope>
    <source>
        <strain evidence="10 11">Foug A</strain>
    </source>
</reference>
<evidence type="ECO:0000313" key="10">
    <source>
        <dbReference type="EMBL" id="KIM62325.1"/>
    </source>
</evidence>
<dbReference type="FunFam" id="3.40.1010.10:FF:000006">
    <property type="entry name" value="Siroheme synthase, putative"/>
    <property type="match status" value="1"/>
</dbReference>
<dbReference type="InterPro" id="IPR014777">
    <property type="entry name" value="4pyrrole_Mease_sub1"/>
</dbReference>
<feature type="region of interest" description="Disordered" evidence="7">
    <location>
        <begin position="313"/>
        <end position="354"/>
    </location>
</feature>
<evidence type="ECO:0000259" key="9">
    <source>
        <dbReference type="Pfam" id="PF14823"/>
    </source>
</evidence>
<evidence type="ECO:0000313" key="11">
    <source>
        <dbReference type="Proteomes" id="UP000053989"/>
    </source>
</evidence>
<dbReference type="GO" id="GO:0019354">
    <property type="term" value="P:siroheme biosynthetic process"/>
    <property type="evidence" value="ECO:0007669"/>
    <property type="project" value="InterPro"/>
</dbReference>
<dbReference type="SUPFAM" id="SSF51735">
    <property type="entry name" value="NAD(P)-binding Rossmann-fold domains"/>
    <property type="match status" value="1"/>
</dbReference>
<evidence type="ECO:0000256" key="7">
    <source>
        <dbReference type="SAM" id="MobiDB-lite"/>
    </source>
</evidence>
<comment type="similarity">
    <text evidence="5">In the N-terminal section; belongs to the precorrin methyltransferase family.</text>
</comment>
<dbReference type="SUPFAM" id="SSF53790">
    <property type="entry name" value="Tetrapyrrole methylase"/>
    <property type="match status" value="1"/>
</dbReference>
<comment type="similarity">
    <text evidence="6">Belongs to the precorrin methyltransferase family.</text>
</comment>
<feature type="compositionally biased region" description="Polar residues" evidence="7">
    <location>
        <begin position="345"/>
        <end position="354"/>
    </location>
</feature>
<dbReference type="InterPro" id="IPR035996">
    <property type="entry name" value="4pyrrol_Methylase_sf"/>
</dbReference>
<dbReference type="GO" id="GO:0032259">
    <property type="term" value="P:methylation"/>
    <property type="evidence" value="ECO:0007669"/>
    <property type="project" value="UniProtKB-KW"/>
</dbReference>
<evidence type="ECO:0000256" key="4">
    <source>
        <dbReference type="ARBA" id="ARBA00022691"/>
    </source>
</evidence>
<name>A0A0C3DNU9_9AGAM</name>
<dbReference type="CDD" id="cd11642">
    <property type="entry name" value="SUMT"/>
    <property type="match status" value="1"/>
</dbReference>
<feature type="region of interest" description="Disordered" evidence="7">
    <location>
        <begin position="546"/>
        <end position="573"/>
    </location>
</feature>
<dbReference type="GO" id="GO:0004851">
    <property type="term" value="F:uroporphyrin-III C-methyltransferase activity"/>
    <property type="evidence" value="ECO:0007669"/>
    <property type="project" value="TreeGrafter"/>
</dbReference>
<dbReference type="InterPro" id="IPR028162">
    <property type="entry name" value="Met8_C"/>
</dbReference>
<feature type="domain" description="Tetrapyrrole methylase" evidence="8">
    <location>
        <begin position="362"/>
        <end position="598"/>
    </location>
</feature>
<proteinExistence type="inferred from homology"/>
<dbReference type="Gene3D" id="3.40.1010.10">
    <property type="entry name" value="Cobalt-precorrin-4 Transmethylase, Domain 1"/>
    <property type="match status" value="1"/>
</dbReference>
<evidence type="ECO:0000256" key="5">
    <source>
        <dbReference type="ARBA" id="ARBA00035662"/>
    </source>
</evidence>
<feature type="domain" description="Siroheme biosynthesis protein Met8 C-terminal" evidence="9">
    <location>
        <begin position="278"/>
        <end position="312"/>
    </location>
</feature>
<dbReference type="InterPro" id="IPR003043">
    <property type="entry name" value="Uropor_MeTrfase_CS"/>
</dbReference>
<dbReference type="Pfam" id="PF14823">
    <property type="entry name" value="Sirohm_synth_C"/>
    <property type="match status" value="1"/>
</dbReference>
<keyword evidence="3 6" id="KW-0808">Transferase</keyword>